<comment type="subcellular location">
    <subcellularLocation>
        <location evidence="13">Cytoplasm</location>
    </subcellularLocation>
</comment>
<feature type="binding site" evidence="13">
    <location>
        <position position="163"/>
    </location>
    <ligand>
        <name>(S)-2,3,4,5-tetrahydrodipicolinate</name>
        <dbReference type="ChEBI" id="CHEBI:16845"/>
    </ligand>
</feature>
<dbReference type="UniPathway" id="UPA00034">
    <property type="reaction ID" value="UER00018"/>
</dbReference>
<comment type="function">
    <text evidence="13">Catalyzes the conversion of 4-hydroxy-tetrahydrodipicolinate (HTPA) to tetrahydrodipicolinate.</text>
</comment>
<dbReference type="InterPro" id="IPR036291">
    <property type="entry name" value="NAD(P)-bd_dom_sf"/>
</dbReference>
<dbReference type="PROSITE" id="PS01298">
    <property type="entry name" value="DAPB"/>
    <property type="match status" value="1"/>
</dbReference>
<accession>A0A4Y7RRJ7</accession>
<dbReference type="GO" id="GO:0016726">
    <property type="term" value="F:oxidoreductase activity, acting on CH or CH2 groups, NAD or NADP as acceptor"/>
    <property type="evidence" value="ECO:0007669"/>
    <property type="project" value="UniProtKB-UniRule"/>
</dbReference>
<feature type="domain" description="Dihydrodipicolinate reductase C-terminal" evidence="15">
    <location>
        <begin position="136"/>
        <end position="270"/>
    </location>
</feature>
<reference evidence="16 17" key="1">
    <citation type="journal article" date="2018" name="Environ. Microbiol.">
        <title>Novel energy conservation strategies and behaviour of Pelotomaculum schinkii driving syntrophic propionate catabolism.</title>
        <authorList>
            <person name="Hidalgo-Ahumada C.A.P."/>
            <person name="Nobu M.K."/>
            <person name="Narihiro T."/>
            <person name="Tamaki H."/>
            <person name="Liu W.T."/>
            <person name="Kamagata Y."/>
            <person name="Stams A.J.M."/>
            <person name="Imachi H."/>
            <person name="Sousa D.Z."/>
        </authorList>
    </citation>
    <scope>NUCLEOTIDE SEQUENCE [LARGE SCALE GENOMIC DNA]</scope>
    <source>
        <strain evidence="16 17">MGP</strain>
    </source>
</reference>
<evidence type="ECO:0000259" key="15">
    <source>
        <dbReference type="Pfam" id="PF05173"/>
    </source>
</evidence>
<sequence>MSTTVRVALFGFGRMGQAVARNLLKDPSVKLVLVASRSGGEKVGRDIGDILEIPDTGLIVKGSDQLVQSLTATRPDIVVDFTNPEAGLINLKTAAKYGAHLIVGTTGYTKFQAEALRSIANMYEVSLVMAPNLSIGINMLIDSAKKMAKVLSGFDIEVIEEHHRYKKDAPSGTAIRLAKIIAEGVGINPEKELIFGRQGNKSSKGREIAIHAIRGGGTIGVHKIVFVSDNERLEIKHESINRNAFTDCLKKVIKYIHSHPAGIYSVEEILGLETPVPEKQMVKVDVS</sequence>
<gene>
    <name evidence="16" type="primary">dapB_1</name>
    <name evidence="13" type="synonym">dapB</name>
    <name evidence="16" type="ORF">Pmgp_01702</name>
</gene>
<comment type="catalytic activity">
    <reaction evidence="11 13">
        <text>(S)-2,3,4,5-tetrahydrodipicolinate + NADP(+) + H2O = (2S,4S)-4-hydroxy-2,3,4,5-tetrahydrodipicolinate + NADPH + H(+)</text>
        <dbReference type="Rhea" id="RHEA:35331"/>
        <dbReference type="ChEBI" id="CHEBI:15377"/>
        <dbReference type="ChEBI" id="CHEBI:15378"/>
        <dbReference type="ChEBI" id="CHEBI:16845"/>
        <dbReference type="ChEBI" id="CHEBI:57783"/>
        <dbReference type="ChEBI" id="CHEBI:58349"/>
        <dbReference type="ChEBI" id="CHEBI:67139"/>
        <dbReference type="EC" id="1.17.1.8"/>
    </reaction>
</comment>
<dbReference type="GO" id="GO:0009089">
    <property type="term" value="P:lysine biosynthetic process via diaminopimelate"/>
    <property type="evidence" value="ECO:0007669"/>
    <property type="project" value="UniProtKB-UniRule"/>
</dbReference>
<comment type="catalytic activity">
    <reaction evidence="12 13">
        <text>(S)-2,3,4,5-tetrahydrodipicolinate + NAD(+) + H2O = (2S,4S)-4-hydroxy-2,3,4,5-tetrahydrodipicolinate + NADH + H(+)</text>
        <dbReference type="Rhea" id="RHEA:35323"/>
        <dbReference type="ChEBI" id="CHEBI:15377"/>
        <dbReference type="ChEBI" id="CHEBI:15378"/>
        <dbReference type="ChEBI" id="CHEBI:16845"/>
        <dbReference type="ChEBI" id="CHEBI:57540"/>
        <dbReference type="ChEBI" id="CHEBI:57945"/>
        <dbReference type="ChEBI" id="CHEBI:67139"/>
        <dbReference type="EC" id="1.17.1.8"/>
    </reaction>
</comment>
<dbReference type="HAMAP" id="MF_00102">
    <property type="entry name" value="DapB"/>
    <property type="match status" value="1"/>
</dbReference>
<evidence type="ECO:0000256" key="13">
    <source>
        <dbReference type="HAMAP-Rule" id="MF_00102"/>
    </source>
</evidence>
<evidence type="ECO:0000256" key="5">
    <source>
        <dbReference type="ARBA" id="ARBA00022915"/>
    </source>
</evidence>
<feature type="binding site" evidence="13">
    <location>
        <begin position="172"/>
        <end position="173"/>
    </location>
    <ligand>
        <name>(S)-2,3,4,5-tetrahydrodipicolinate</name>
        <dbReference type="ChEBI" id="CHEBI:16845"/>
    </ligand>
</feature>
<feature type="binding site" evidence="13">
    <location>
        <position position="42"/>
    </location>
    <ligand>
        <name>NADP(+)</name>
        <dbReference type="ChEBI" id="CHEBI:58349"/>
    </ligand>
</feature>
<feature type="binding site" evidence="13">
    <location>
        <begin position="104"/>
        <end position="106"/>
    </location>
    <ligand>
        <name>NAD(+)</name>
        <dbReference type="ChEBI" id="CHEBI:57540"/>
    </ligand>
</feature>
<dbReference type="Pfam" id="PF01113">
    <property type="entry name" value="DapB_N"/>
    <property type="match status" value="1"/>
</dbReference>
<dbReference type="InterPro" id="IPR022663">
    <property type="entry name" value="DapB_C"/>
</dbReference>
<keyword evidence="3 13" id="KW-0028">Amino-acid biosynthesis</keyword>
<feature type="active site" description="Proton donor" evidence="13">
    <location>
        <position position="166"/>
    </location>
</feature>
<keyword evidence="4 13" id="KW-0521">NADP</keyword>
<dbReference type="PANTHER" id="PTHR20836:SF0">
    <property type="entry name" value="4-HYDROXY-TETRAHYDRODIPICOLINATE REDUCTASE 1, CHLOROPLASTIC-RELATED"/>
    <property type="match status" value="1"/>
</dbReference>
<comment type="subunit">
    <text evidence="13">Homotetramer.</text>
</comment>
<dbReference type="EMBL" id="QFFZ01000015">
    <property type="protein sequence ID" value="TEB11339.1"/>
    <property type="molecule type" value="Genomic_DNA"/>
</dbReference>
<keyword evidence="8 13" id="KW-0457">Lysine biosynthesis</keyword>
<feature type="domain" description="Dihydrodipicolinate reductase N-terminal" evidence="14">
    <location>
        <begin position="5"/>
        <end position="132"/>
    </location>
</feature>
<dbReference type="GO" id="GO:0005829">
    <property type="term" value="C:cytosol"/>
    <property type="evidence" value="ECO:0007669"/>
    <property type="project" value="TreeGrafter"/>
</dbReference>
<keyword evidence="17" id="KW-1185">Reference proteome</keyword>
<dbReference type="InterPro" id="IPR000846">
    <property type="entry name" value="DapB_N"/>
</dbReference>
<comment type="pathway">
    <text evidence="9 13">Amino-acid biosynthesis; L-lysine biosynthesis via DAP pathway; (S)-tetrahydrodipicolinate from L-aspartate: step 4/4.</text>
</comment>
<dbReference type="GO" id="GO:0051287">
    <property type="term" value="F:NAD binding"/>
    <property type="evidence" value="ECO:0007669"/>
    <property type="project" value="UniProtKB-UniRule"/>
</dbReference>
<evidence type="ECO:0000256" key="4">
    <source>
        <dbReference type="ARBA" id="ARBA00022857"/>
    </source>
</evidence>
<dbReference type="Gene3D" id="3.30.360.10">
    <property type="entry name" value="Dihydrodipicolinate Reductase, domain 2"/>
    <property type="match status" value="1"/>
</dbReference>
<keyword evidence="6 13" id="KW-0560">Oxidoreductase</keyword>
<dbReference type="Gene3D" id="3.40.50.720">
    <property type="entry name" value="NAD(P)-binding Rossmann-like Domain"/>
    <property type="match status" value="1"/>
</dbReference>
<evidence type="ECO:0000256" key="6">
    <source>
        <dbReference type="ARBA" id="ARBA00023002"/>
    </source>
</evidence>
<name>A0A4Y7RRJ7_9FIRM</name>
<feature type="binding site" evidence="13">
    <location>
        <begin position="130"/>
        <end position="133"/>
    </location>
    <ligand>
        <name>NAD(+)</name>
        <dbReference type="ChEBI" id="CHEBI:57540"/>
    </ligand>
</feature>
<dbReference type="NCBIfam" id="TIGR00036">
    <property type="entry name" value="dapB"/>
    <property type="match status" value="1"/>
</dbReference>
<evidence type="ECO:0000256" key="11">
    <source>
        <dbReference type="ARBA" id="ARBA00049080"/>
    </source>
</evidence>
<dbReference type="PANTHER" id="PTHR20836">
    <property type="entry name" value="DIHYDRODIPICOLINATE REDUCTASE"/>
    <property type="match status" value="1"/>
</dbReference>
<dbReference type="EC" id="1.17.1.8" evidence="10 13"/>
<evidence type="ECO:0000256" key="12">
    <source>
        <dbReference type="ARBA" id="ARBA00049396"/>
    </source>
</evidence>
<dbReference type="GO" id="GO:0008839">
    <property type="term" value="F:4-hydroxy-tetrahydrodipicolinate reductase"/>
    <property type="evidence" value="ECO:0007669"/>
    <property type="project" value="UniProtKB-UniRule"/>
</dbReference>
<organism evidence="16 17">
    <name type="scientific">Pelotomaculum propionicicum</name>
    <dbReference type="NCBI Taxonomy" id="258475"/>
    <lineage>
        <taxon>Bacteria</taxon>
        <taxon>Bacillati</taxon>
        <taxon>Bacillota</taxon>
        <taxon>Clostridia</taxon>
        <taxon>Eubacteriales</taxon>
        <taxon>Desulfotomaculaceae</taxon>
        <taxon>Pelotomaculum</taxon>
    </lineage>
</organism>
<evidence type="ECO:0000256" key="1">
    <source>
        <dbReference type="ARBA" id="ARBA00006642"/>
    </source>
</evidence>
<evidence type="ECO:0000256" key="8">
    <source>
        <dbReference type="ARBA" id="ARBA00023154"/>
    </source>
</evidence>
<comment type="caution">
    <text evidence="13">Was originally thought to be a dihydrodipicolinate reductase (DHDPR), catalyzing the conversion of dihydrodipicolinate to tetrahydrodipicolinate. However, it was shown in E.coli that the substrate of the enzymatic reaction is not dihydrodipicolinate (DHDP) but in fact (2S,4S)-4-hydroxy-2,3,4,5-tetrahydrodipicolinic acid (HTPA), the product released by the DapA-catalyzed reaction.</text>
</comment>
<keyword evidence="5 13" id="KW-0220">Diaminopimelate biosynthesis</keyword>
<dbReference type="PIRSF" id="PIRSF000161">
    <property type="entry name" value="DHPR"/>
    <property type="match status" value="1"/>
</dbReference>
<dbReference type="InterPro" id="IPR022664">
    <property type="entry name" value="DapB_N_CS"/>
</dbReference>
<protein>
    <recommendedName>
        <fullName evidence="10 13">4-hydroxy-tetrahydrodipicolinate reductase</fullName>
        <shortName evidence="13">HTPA reductase</shortName>
        <ecNumber evidence="10 13">1.17.1.8</ecNumber>
    </recommendedName>
</protein>
<dbReference type="RefSeq" id="WP_192902855.1">
    <property type="nucleotide sequence ID" value="NZ_QFFZ01000015.1"/>
</dbReference>
<proteinExistence type="inferred from homology"/>
<dbReference type="CDD" id="cd02274">
    <property type="entry name" value="DHDPR_N"/>
    <property type="match status" value="1"/>
</dbReference>
<dbReference type="GO" id="GO:0050661">
    <property type="term" value="F:NADP binding"/>
    <property type="evidence" value="ECO:0007669"/>
    <property type="project" value="UniProtKB-UniRule"/>
</dbReference>
<comment type="caution">
    <text evidence="13">Lacks conserved residue(s) required for the propagation of feature annotation.</text>
</comment>
<comment type="caution">
    <text evidence="16">The sequence shown here is derived from an EMBL/GenBank/DDBJ whole genome shotgun (WGS) entry which is preliminary data.</text>
</comment>
<dbReference type="FunFam" id="3.30.360.10:FF:000009">
    <property type="entry name" value="4-hydroxy-tetrahydrodipicolinate reductase"/>
    <property type="match status" value="1"/>
</dbReference>
<evidence type="ECO:0000256" key="9">
    <source>
        <dbReference type="ARBA" id="ARBA00037922"/>
    </source>
</evidence>
<dbReference type="GO" id="GO:0019877">
    <property type="term" value="P:diaminopimelate biosynthetic process"/>
    <property type="evidence" value="ECO:0007669"/>
    <property type="project" value="UniProtKB-UniRule"/>
</dbReference>
<dbReference type="SUPFAM" id="SSF51735">
    <property type="entry name" value="NAD(P)-binding Rossmann-fold domains"/>
    <property type="match status" value="1"/>
</dbReference>
<evidence type="ECO:0000313" key="16">
    <source>
        <dbReference type="EMBL" id="TEB11339.1"/>
    </source>
</evidence>
<feature type="binding site" evidence="13">
    <location>
        <position position="41"/>
    </location>
    <ligand>
        <name>NAD(+)</name>
        <dbReference type="ChEBI" id="CHEBI:57540"/>
    </ligand>
</feature>
<evidence type="ECO:0000313" key="17">
    <source>
        <dbReference type="Proteomes" id="UP000297597"/>
    </source>
</evidence>
<evidence type="ECO:0000256" key="7">
    <source>
        <dbReference type="ARBA" id="ARBA00023027"/>
    </source>
</evidence>
<feature type="active site" description="Proton donor/acceptor" evidence="13">
    <location>
        <position position="162"/>
    </location>
</feature>
<evidence type="ECO:0000256" key="3">
    <source>
        <dbReference type="ARBA" id="ARBA00022605"/>
    </source>
</evidence>
<evidence type="ECO:0000256" key="2">
    <source>
        <dbReference type="ARBA" id="ARBA00022490"/>
    </source>
</evidence>
<evidence type="ECO:0000259" key="14">
    <source>
        <dbReference type="Pfam" id="PF01113"/>
    </source>
</evidence>
<keyword evidence="2 13" id="KW-0963">Cytoplasm</keyword>
<dbReference type="AlphaFoldDB" id="A0A4Y7RRJ7"/>
<dbReference type="Pfam" id="PF05173">
    <property type="entry name" value="DapB_C"/>
    <property type="match status" value="1"/>
</dbReference>
<evidence type="ECO:0000256" key="10">
    <source>
        <dbReference type="ARBA" id="ARBA00038983"/>
    </source>
</evidence>
<dbReference type="Proteomes" id="UP000297597">
    <property type="component" value="Unassembled WGS sequence"/>
</dbReference>
<dbReference type="SUPFAM" id="SSF55347">
    <property type="entry name" value="Glyceraldehyde-3-phosphate dehydrogenase-like, C-terminal domain"/>
    <property type="match status" value="1"/>
</dbReference>
<comment type="similarity">
    <text evidence="1 13">Belongs to the DapB family.</text>
</comment>
<keyword evidence="7 13" id="KW-0520">NAD</keyword>
<dbReference type="InterPro" id="IPR023940">
    <property type="entry name" value="DHDPR_bac"/>
</dbReference>